<protein>
    <submittedName>
        <fullName evidence="1">Uncharacterized protein</fullName>
    </submittedName>
</protein>
<proteinExistence type="predicted"/>
<reference evidence="1" key="1">
    <citation type="submission" date="2014-11" db="EMBL/GenBank/DDBJ databases">
        <authorList>
            <person name="Amaro Gonzalez C."/>
        </authorList>
    </citation>
    <scope>NUCLEOTIDE SEQUENCE</scope>
</reference>
<accession>A0A0E9VJA7</accession>
<dbReference type="AlphaFoldDB" id="A0A0E9VJA7"/>
<name>A0A0E9VJA7_ANGAN</name>
<dbReference type="EMBL" id="GBXM01031077">
    <property type="protein sequence ID" value="JAH77500.1"/>
    <property type="molecule type" value="Transcribed_RNA"/>
</dbReference>
<reference evidence="1" key="2">
    <citation type="journal article" date="2015" name="Fish Shellfish Immunol.">
        <title>Early steps in the European eel (Anguilla anguilla)-Vibrio vulnificus interaction in the gills: Role of the RtxA13 toxin.</title>
        <authorList>
            <person name="Callol A."/>
            <person name="Pajuelo D."/>
            <person name="Ebbesson L."/>
            <person name="Teles M."/>
            <person name="MacKenzie S."/>
            <person name="Amaro C."/>
        </authorList>
    </citation>
    <scope>NUCLEOTIDE SEQUENCE</scope>
</reference>
<sequence length="57" mass="6497">MYVCAHVHTYALGVLTYSTLRWLRPQSKPSNTPLQGVDRCYLFRSPLGMLLKEVSPT</sequence>
<evidence type="ECO:0000313" key="1">
    <source>
        <dbReference type="EMBL" id="JAH77500.1"/>
    </source>
</evidence>
<organism evidence="1">
    <name type="scientific">Anguilla anguilla</name>
    <name type="common">European freshwater eel</name>
    <name type="synonym">Muraena anguilla</name>
    <dbReference type="NCBI Taxonomy" id="7936"/>
    <lineage>
        <taxon>Eukaryota</taxon>
        <taxon>Metazoa</taxon>
        <taxon>Chordata</taxon>
        <taxon>Craniata</taxon>
        <taxon>Vertebrata</taxon>
        <taxon>Euteleostomi</taxon>
        <taxon>Actinopterygii</taxon>
        <taxon>Neopterygii</taxon>
        <taxon>Teleostei</taxon>
        <taxon>Anguilliformes</taxon>
        <taxon>Anguillidae</taxon>
        <taxon>Anguilla</taxon>
    </lineage>
</organism>